<reference evidence="15" key="1">
    <citation type="submission" date="2023-03" db="EMBL/GenBank/DDBJ databases">
        <title>Andean soil-derived lignocellulolytic bacterial consortium as a source of novel taxa and putative plastic-active enzymes.</title>
        <authorList>
            <person name="Diaz-Garcia L."/>
            <person name="Chuvochina M."/>
            <person name="Feuerriegel G."/>
            <person name="Bunk B."/>
            <person name="Sproer C."/>
            <person name="Streit W.R."/>
            <person name="Rodriguez L.M."/>
            <person name="Overmann J."/>
            <person name="Jimenez D.J."/>
        </authorList>
    </citation>
    <scope>NUCLEOTIDE SEQUENCE</scope>
    <source>
        <strain evidence="15">MAG 7</strain>
    </source>
</reference>
<dbReference type="PROSITE" id="PS52016">
    <property type="entry name" value="TONB_DEPENDENT_REC_3"/>
    <property type="match status" value="1"/>
</dbReference>
<keyword evidence="7 10" id="KW-0472">Membrane</keyword>
<evidence type="ECO:0000256" key="8">
    <source>
        <dbReference type="ARBA" id="ARBA00023170"/>
    </source>
</evidence>
<evidence type="ECO:0000313" key="15">
    <source>
        <dbReference type="EMBL" id="WEK34558.1"/>
    </source>
</evidence>
<keyword evidence="5 12" id="KW-0732">Signal</keyword>
<dbReference type="InterPro" id="IPR037066">
    <property type="entry name" value="Plug_dom_sf"/>
</dbReference>
<evidence type="ECO:0000256" key="4">
    <source>
        <dbReference type="ARBA" id="ARBA00022692"/>
    </source>
</evidence>
<keyword evidence="6 11" id="KW-0798">TonB box</keyword>
<comment type="subcellular location">
    <subcellularLocation>
        <location evidence="1 10">Cell outer membrane</location>
        <topology evidence="1 10">Multi-pass membrane protein</topology>
    </subcellularLocation>
</comment>
<keyword evidence="3 10" id="KW-1134">Transmembrane beta strand</keyword>
<dbReference type="GO" id="GO:0044718">
    <property type="term" value="P:siderophore transmembrane transport"/>
    <property type="evidence" value="ECO:0007669"/>
    <property type="project" value="TreeGrafter"/>
</dbReference>
<sequence length="669" mass="75322">MTLRPFFNALLGFGLLWLPASGSSQVADTGTVLKKVTVSALRKLNPFQQSMPAQVLDRNTLQQLNALSVGEATRYFSGVLVKDYGGIGGLKTISVRSLGANHTGVAYDGLLLSEAQSGQIDLGKLSIDNIESAALFVGQPADLLMPARLYTYASVLQLRTGAQTVDTSHRLAGRIGLRAGSFGMINGSGLINYAFSSRVTSSLNLEWQQADGNYPFTAYEGNAGKTDRANSDIQSFRAEYDLGIRLSDSNRIRIKTYFYDSDRGLPGMVVLYASPSRQRLADRNFFTQASWQRSFSPKHRLLLSSKYSYNYNRYTDPDYANTQRYLKNTFHLQETYLSIAYAYTPISNLSLAYSSDYFITSLRRTDTFVVNFPGPTRNSLLNNVSARWSQGPLEIQGNLLHTYQQDRVKQGKAGEVISRLSPAISLGYELLPMLRLRLLYKDIFRTPSFNDLYYTNFGNTDLRPEHARQYNAGASLRWAGHPVFLTGQLSVDAYVNQVTDKIIAIPRQNLFQWSMLNLGKVTSKGLDVSLLLEKEWTRGLLLSARLAYTYQQALDKTSKSSVLYNTQVPYIPEHSGSVVLNARYRQWGLGYNVLLSGYRYRLGEAIPENLVKEWATQDLQVSYQLAPEKAIQYRISLELNNLFNKQYEVIRYYPMPGSNYRLGLTLTFR</sequence>
<dbReference type="InterPro" id="IPR000531">
    <property type="entry name" value="Beta-barrel_TonB"/>
</dbReference>
<feature type="signal peptide" evidence="12">
    <location>
        <begin position="1"/>
        <end position="26"/>
    </location>
</feature>
<evidence type="ECO:0000256" key="6">
    <source>
        <dbReference type="ARBA" id="ARBA00023077"/>
    </source>
</evidence>
<comment type="similarity">
    <text evidence="10 11">Belongs to the TonB-dependent receptor family.</text>
</comment>
<dbReference type="Proteomes" id="UP001220610">
    <property type="component" value="Chromosome"/>
</dbReference>
<dbReference type="PANTHER" id="PTHR30069">
    <property type="entry name" value="TONB-DEPENDENT OUTER MEMBRANE RECEPTOR"/>
    <property type="match status" value="1"/>
</dbReference>
<evidence type="ECO:0000256" key="7">
    <source>
        <dbReference type="ARBA" id="ARBA00023136"/>
    </source>
</evidence>
<organism evidence="15 16">
    <name type="scientific">Candidatus Pseudobacter hemicellulosilyticus</name>
    <dbReference type="NCBI Taxonomy" id="3121375"/>
    <lineage>
        <taxon>Bacteria</taxon>
        <taxon>Pseudomonadati</taxon>
        <taxon>Bacteroidota</taxon>
        <taxon>Chitinophagia</taxon>
        <taxon>Chitinophagales</taxon>
        <taxon>Chitinophagaceae</taxon>
        <taxon>Pseudobacter</taxon>
    </lineage>
</organism>
<dbReference type="Gene3D" id="2.170.130.10">
    <property type="entry name" value="TonB-dependent receptor, plug domain"/>
    <property type="match status" value="1"/>
</dbReference>
<feature type="domain" description="TonB-dependent receptor-like beta-barrel" evidence="13">
    <location>
        <begin position="202"/>
        <end position="642"/>
    </location>
</feature>
<evidence type="ECO:0000256" key="12">
    <source>
        <dbReference type="SAM" id="SignalP"/>
    </source>
</evidence>
<dbReference type="Pfam" id="PF00593">
    <property type="entry name" value="TonB_dep_Rec_b-barrel"/>
    <property type="match status" value="1"/>
</dbReference>
<evidence type="ECO:0000313" key="16">
    <source>
        <dbReference type="Proteomes" id="UP001220610"/>
    </source>
</evidence>
<gene>
    <name evidence="15" type="ORF">P0Y53_18890</name>
</gene>
<evidence type="ECO:0000259" key="13">
    <source>
        <dbReference type="Pfam" id="PF00593"/>
    </source>
</evidence>
<dbReference type="Gene3D" id="2.40.170.20">
    <property type="entry name" value="TonB-dependent receptor, beta-barrel domain"/>
    <property type="match status" value="1"/>
</dbReference>
<keyword evidence="9 10" id="KW-0998">Cell outer membrane</keyword>
<dbReference type="AlphaFoldDB" id="A0AAJ5WRV5"/>
<dbReference type="InterPro" id="IPR012910">
    <property type="entry name" value="Plug_dom"/>
</dbReference>
<proteinExistence type="inferred from homology"/>
<evidence type="ECO:0000256" key="11">
    <source>
        <dbReference type="RuleBase" id="RU003357"/>
    </source>
</evidence>
<dbReference type="PANTHER" id="PTHR30069:SF29">
    <property type="entry name" value="HEMOGLOBIN AND HEMOGLOBIN-HAPTOGLOBIN-BINDING PROTEIN 1-RELATED"/>
    <property type="match status" value="1"/>
</dbReference>
<evidence type="ECO:0000256" key="3">
    <source>
        <dbReference type="ARBA" id="ARBA00022452"/>
    </source>
</evidence>
<dbReference type="GO" id="GO:0009279">
    <property type="term" value="C:cell outer membrane"/>
    <property type="evidence" value="ECO:0007669"/>
    <property type="project" value="UniProtKB-SubCell"/>
</dbReference>
<dbReference type="EMBL" id="CP119311">
    <property type="protein sequence ID" value="WEK34558.1"/>
    <property type="molecule type" value="Genomic_DNA"/>
</dbReference>
<evidence type="ECO:0000256" key="10">
    <source>
        <dbReference type="PROSITE-ProRule" id="PRU01360"/>
    </source>
</evidence>
<evidence type="ECO:0000256" key="5">
    <source>
        <dbReference type="ARBA" id="ARBA00022729"/>
    </source>
</evidence>
<evidence type="ECO:0000256" key="1">
    <source>
        <dbReference type="ARBA" id="ARBA00004571"/>
    </source>
</evidence>
<dbReference type="InterPro" id="IPR036942">
    <property type="entry name" value="Beta-barrel_TonB_sf"/>
</dbReference>
<name>A0AAJ5WRV5_9BACT</name>
<evidence type="ECO:0000256" key="2">
    <source>
        <dbReference type="ARBA" id="ARBA00022448"/>
    </source>
</evidence>
<feature type="domain" description="TonB-dependent receptor plug" evidence="14">
    <location>
        <begin position="50"/>
        <end position="135"/>
    </location>
</feature>
<protein>
    <submittedName>
        <fullName evidence="15">TonB-dependent receptor</fullName>
    </submittedName>
</protein>
<feature type="chain" id="PRO_5042606070" evidence="12">
    <location>
        <begin position="27"/>
        <end position="669"/>
    </location>
</feature>
<keyword evidence="4 10" id="KW-0812">Transmembrane</keyword>
<keyword evidence="8 15" id="KW-0675">Receptor</keyword>
<dbReference type="SUPFAM" id="SSF56935">
    <property type="entry name" value="Porins"/>
    <property type="match status" value="1"/>
</dbReference>
<evidence type="ECO:0000256" key="9">
    <source>
        <dbReference type="ARBA" id="ARBA00023237"/>
    </source>
</evidence>
<accession>A0AAJ5WRV5</accession>
<keyword evidence="2 10" id="KW-0813">Transport</keyword>
<evidence type="ECO:0000259" key="14">
    <source>
        <dbReference type="Pfam" id="PF07715"/>
    </source>
</evidence>
<dbReference type="GO" id="GO:0015344">
    <property type="term" value="F:siderophore uptake transmembrane transporter activity"/>
    <property type="evidence" value="ECO:0007669"/>
    <property type="project" value="TreeGrafter"/>
</dbReference>
<dbReference type="InterPro" id="IPR039426">
    <property type="entry name" value="TonB-dep_rcpt-like"/>
</dbReference>
<dbReference type="Pfam" id="PF07715">
    <property type="entry name" value="Plug"/>
    <property type="match status" value="1"/>
</dbReference>